<feature type="compositionally biased region" description="Low complexity" evidence="1">
    <location>
        <begin position="107"/>
        <end position="126"/>
    </location>
</feature>
<evidence type="ECO:0000256" key="1">
    <source>
        <dbReference type="SAM" id="MobiDB-lite"/>
    </source>
</evidence>
<keyword evidence="3" id="KW-1185">Reference proteome</keyword>
<dbReference type="AlphaFoldDB" id="A0AAD3DI54"/>
<name>A0AAD3DI54_9CHLO</name>
<feature type="region of interest" description="Disordered" evidence="1">
    <location>
        <begin position="140"/>
        <end position="191"/>
    </location>
</feature>
<reference evidence="2 3" key="1">
    <citation type="journal article" date="2021" name="Sci. Rep.">
        <title>Genome sequencing of the multicellular alga Astrephomene provides insights into convergent evolution of germ-soma differentiation.</title>
        <authorList>
            <person name="Yamashita S."/>
            <person name="Yamamoto K."/>
            <person name="Matsuzaki R."/>
            <person name="Suzuki S."/>
            <person name="Yamaguchi H."/>
            <person name="Hirooka S."/>
            <person name="Minakuchi Y."/>
            <person name="Miyagishima S."/>
            <person name="Kawachi M."/>
            <person name="Toyoda A."/>
            <person name="Nozaki H."/>
        </authorList>
    </citation>
    <scope>NUCLEOTIDE SEQUENCE [LARGE SCALE GENOMIC DNA]</scope>
    <source>
        <strain evidence="2 3">NIES-4017</strain>
    </source>
</reference>
<accession>A0AAD3DI54</accession>
<feature type="compositionally biased region" description="Low complexity" evidence="1">
    <location>
        <begin position="176"/>
        <end position="185"/>
    </location>
</feature>
<feature type="non-terminal residue" evidence="2">
    <location>
        <position position="534"/>
    </location>
</feature>
<dbReference type="PANTHER" id="PTHR32098">
    <property type="entry name" value="LYCOPENE BETA/EPSILON CYCLASE PROTEIN"/>
    <property type="match status" value="1"/>
</dbReference>
<gene>
    <name evidence="2" type="ORF">Agub_g3182</name>
</gene>
<dbReference type="Proteomes" id="UP001054857">
    <property type="component" value="Unassembled WGS sequence"/>
</dbReference>
<feature type="compositionally biased region" description="Polar residues" evidence="1">
    <location>
        <begin position="147"/>
        <end position="167"/>
    </location>
</feature>
<proteinExistence type="predicted"/>
<organism evidence="2 3">
    <name type="scientific">Astrephomene gubernaculifera</name>
    <dbReference type="NCBI Taxonomy" id="47775"/>
    <lineage>
        <taxon>Eukaryota</taxon>
        <taxon>Viridiplantae</taxon>
        <taxon>Chlorophyta</taxon>
        <taxon>core chlorophytes</taxon>
        <taxon>Chlorophyceae</taxon>
        <taxon>CS clade</taxon>
        <taxon>Chlamydomonadales</taxon>
        <taxon>Astrephomenaceae</taxon>
        <taxon>Astrephomene</taxon>
    </lineage>
</organism>
<evidence type="ECO:0000313" key="2">
    <source>
        <dbReference type="EMBL" id="GFR42284.1"/>
    </source>
</evidence>
<dbReference type="InterPro" id="IPR036188">
    <property type="entry name" value="FAD/NAD-bd_sf"/>
</dbReference>
<feature type="region of interest" description="Disordered" evidence="1">
    <location>
        <begin position="104"/>
        <end position="126"/>
    </location>
</feature>
<feature type="region of interest" description="Disordered" evidence="1">
    <location>
        <begin position="244"/>
        <end position="277"/>
    </location>
</feature>
<dbReference type="PANTHER" id="PTHR32098:SF5">
    <property type="entry name" value="LYCOPENE BETA_EPSILON CYCLASE PROTEIN"/>
    <property type="match status" value="1"/>
</dbReference>
<evidence type="ECO:0000313" key="3">
    <source>
        <dbReference type="Proteomes" id="UP001054857"/>
    </source>
</evidence>
<dbReference type="SUPFAM" id="SSF51905">
    <property type="entry name" value="FAD/NAD(P)-binding domain"/>
    <property type="match status" value="1"/>
</dbReference>
<protein>
    <submittedName>
        <fullName evidence="2">Uncharacterized protein</fullName>
    </submittedName>
</protein>
<sequence>ARGSQPQFVRESPRPLPDPPEFDVVVCGGTLGVFMAAALAVRGLRVAVVERGPLRGREQEWNISRKELLELEHVGVATREELEACIAIEFNPVRVGFAWQPGHDTHATSGAAPSPTPAGPASAGATAGSSSALAAAAAGTAGAVTPNPDTTSRQYSRIATPTSTPGSGLSDATIRSSGASGSLGAAAGGGGFRGTEVWTRDVLNLGVRPDALVGLMRRKLESYGGVVLERTALDGISVHPNGCGLSIRPQSAGSPEASKGTASPGDDAADSSASSTQPPLTARLVLDCMGHFSPIVRQIRWGQRPDGVCLVVGSMATGFPPNTTADVILTTTPLQPPEAPFNRAQYFWEAFPAAHHASSSSSPSSARTTYMFTYTTAEAYRGSLGALLEDYWRLMPQYQGVRLEDIDIQRVLFGFFPAYKDTPLKPAFDRVLQVGDAGGLQSPLSFGGLAALSRHVGRLTAAITEAVDTDALDRSSLGLIASYNPGLSSSWMMQKAMSVRQGQPPPPQLINRMLVRTGRVEDCGQTGFGRCSCS</sequence>
<dbReference type="EMBL" id="BMAR01000003">
    <property type="protein sequence ID" value="GFR42284.1"/>
    <property type="molecule type" value="Genomic_DNA"/>
</dbReference>
<comment type="caution">
    <text evidence="2">The sequence shown here is derived from an EMBL/GenBank/DDBJ whole genome shotgun (WGS) entry which is preliminary data.</text>
</comment>